<organism evidence="1 2">
    <name type="scientific">Plectus sambesii</name>
    <dbReference type="NCBI Taxonomy" id="2011161"/>
    <lineage>
        <taxon>Eukaryota</taxon>
        <taxon>Metazoa</taxon>
        <taxon>Ecdysozoa</taxon>
        <taxon>Nematoda</taxon>
        <taxon>Chromadorea</taxon>
        <taxon>Plectida</taxon>
        <taxon>Plectina</taxon>
        <taxon>Plectoidea</taxon>
        <taxon>Plectidae</taxon>
        <taxon>Plectus</taxon>
    </lineage>
</organism>
<proteinExistence type="predicted"/>
<protein>
    <submittedName>
        <fullName evidence="2">Uncharacterized protein</fullName>
    </submittedName>
</protein>
<evidence type="ECO:0000313" key="2">
    <source>
        <dbReference type="WBParaSite" id="PSAMB.scaffold1204size34433.g11727.t1"/>
    </source>
</evidence>
<name>A0A914URM1_9BILA</name>
<dbReference type="WBParaSite" id="PSAMB.scaffold1204size34433.g11727.t1">
    <property type="protein sequence ID" value="PSAMB.scaffold1204size34433.g11727.t1"/>
    <property type="gene ID" value="PSAMB.scaffold1204size34433.g11727"/>
</dbReference>
<dbReference type="Proteomes" id="UP000887566">
    <property type="component" value="Unplaced"/>
</dbReference>
<reference evidence="2" key="1">
    <citation type="submission" date="2022-11" db="UniProtKB">
        <authorList>
            <consortium name="WormBaseParasite"/>
        </authorList>
    </citation>
    <scope>IDENTIFICATION</scope>
</reference>
<sequence>MTSRGGAVPSSPARLGIATASLRIGAFIDRRRVSLVFRRFVRPPTGSATTDHPSSANATSACECRRLTELLSAVDDIIVVINALPPCRDMSLFICFIPIRRSFPPVCRACRFMFLPVDGDSSWERSPQLDACFLASVGLAPPFTADDTGGRDNRIWSSVFPASVGRAPIRSELVRLEDRMASDRPVPTSAILCFLVRDMCQDAPGPL</sequence>
<evidence type="ECO:0000313" key="1">
    <source>
        <dbReference type="Proteomes" id="UP000887566"/>
    </source>
</evidence>
<dbReference type="AlphaFoldDB" id="A0A914URM1"/>
<keyword evidence="1" id="KW-1185">Reference proteome</keyword>
<accession>A0A914URM1</accession>